<reference evidence="2 3" key="1">
    <citation type="journal article" date="2014" name="Genome Announc.">
        <title>Comparative Genome Analysis of Two Isolates of the Fish Pathogen Piscirickettsia salmonis from Different Hosts Reveals Major Differences in Virulence-Associated Secretion Systems.</title>
        <authorList>
            <person name="Bohle H."/>
            <person name="Henriquez P."/>
            <person name="Grothusen H."/>
            <person name="Navas E."/>
            <person name="Sandoval A."/>
            <person name="Bustamante F."/>
            <person name="Bustos P."/>
            <person name="Mancilla M."/>
        </authorList>
    </citation>
    <scope>NUCLEOTIDE SEQUENCE [LARGE SCALE GENOMIC DNA]</scope>
    <source>
        <strain evidence="3">B1-32597</strain>
    </source>
</reference>
<organism evidence="2 3">
    <name type="scientific">Piscirickettsia salmonis</name>
    <dbReference type="NCBI Taxonomy" id="1238"/>
    <lineage>
        <taxon>Bacteria</taxon>
        <taxon>Pseudomonadati</taxon>
        <taxon>Pseudomonadota</taxon>
        <taxon>Gammaproteobacteria</taxon>
        <taxon>Thiotrichales</taxon>
        <taxon>Piscirickettsiaceae</taxon>
        <taxon>Piscirickettsia</taxon>
    </lineage>
</organism>
<evidence type="ECO:0000313" key="2">
    <source>
        <dbReference type="EMBL" id="ALB22993.1"/>
    </source>
</evidence>
<dbReference type="PANTHER" id="PTHR33383:SF1">
    <property type="entry name" value="MEMBRANE PROTEIN INSERTION EFFICIENCY FACTOR-RELATED"/>
    <property type="match status" value="1"/>
</dbReference>
<evidence type="ECO:0000313" key="3">
    <source>
        <dbReference type="Proteomes" id="UP000029558"/>
    </source>
</evidence>
<name>A0AAC8VIE8_PISSA</name>
<comment type="subcellular location">
    <subcellularLocation>
        <location evidence="1">Cell membrane</location>
        <topology evidence="1">Peripheral membrane protein</topology>
        <orientation evidence="1">Cytoplasmic side</orientation>
    </subcellularLocation>
</comment>
<dbReference type="AlphaFoldDB" id="A0AAC8VIE8"/>
<dbReference type="GO" id="GO:0005886">
    <property type="term" value="C:plasma membrane"/>
    <property type="evidence" value="ECO:0007669"/>
    <property type="project" value="UniProtKB-SubCell"/>
</dbReference>
<dbReference type="InterPro" id="IPR002696">
    <property type="entry name" value="Membr_insert_effic_factor_YidD"/>
</dbReference>
<dbReference type="RefSeq" id="WP_017377969.1">
    <property type="nucleotide sequence ID" value="NZ_CP012508.1"/>
</dbReference>
<keyword evidence="1" id="KW-0472">Membrane</keyword>
<dbReference type="EMBL" id="CP012508">
    <property type="protein sequence ID" value="ALB22993.1"/>
    <property type="molecule type" value="Genomic_DNA"/>
</dbReference>
<dbReference type="NCBIfam" id="TIGR00278">
    <property type="entry name" value="membrane protein insertion efficiency factor YidD"/>
    <property type="match status" value="1"/>
</dbReference>
<sequence length="79" mass="8908">MFSLLLTMLIRLYQLIISPLLGPRCRFYPSCSHYAIEAIQTHGFFRGIALTVKRLLRCHPGCEGGIDPVPEKATKSCEK</sequence>
<accession>A0AAC8VIE8</accession>
<dbReference type="SMART" id="SM01234">
    <property type="entry name" value="Haemolytic"/>
    <property type="match status" value="1"/>
</dbReference>
<dbReference type="Pfam" id="PF01809">
    <property type="entry name" value="YidD"/>
    <property type="match status" value="1"/>
</dbReference>
<dbReference type="HAMAP" id="MF_00386">
    <property type="entry name" value="UPF0161_YidD"/>
    <property type="match status" value="1"/>
</dbReference>
<comment type="function">
    <text evidence="1">Could be involved in insertion of integral membrane proteins into the membrane.</text>
</comment>
<comment type="similarity">
    <text evidence="1">Belongs to the UPF0161 family.</text>
</comment>
<gene>
    <name evidence="2" type="ORF">KU39_1813</name>
</gene>
<keyword evidence="1" id="KW-1003">Cell membrane</keyword>
<protein>
    <recommendedName>
        <fullName evidence="1">Putative membrane protein insertion efficiency factor</fullName>
    </recommendedName>
</protein>
<dbReference type="Proteomes" id="UP000029558">
    <property type="component" value="Chromosome"/>
</dbReference>
<proteinExistence type="inferred from homology"/>
<evidence type="ECO:0000256" key="1">
    <source>
        <dbReference type="HAMAP-Rule" id="MF_00386"/>
    </source>
</evidence>
<dbReference type="PANTHER" id="PTHR33383">
    <property type="entry name" value="MEMBRANE PROTEIN INSERTION EFFICIENCY FACTOR-RELATED"/>
    <property type="match status" value="1"/>
</dbReference>